<keyword evidence="3" id="KW-1185">Reference proteome</keyword>
<sequence>MNHFYEKDEAAECMYELSSFLSIYTTGSLAELIGLSEYPLLTAIAVRVFSAPTSSAAAVRAWNIFSYLHTQRRNRMSMTKLETLAFVYINHALLYVKGQD</sequence>
<reference evidence="3" key="1">
    <citation type="submission" date="2017-03" db="EMBL/GenBank/DDBJ databases">
        <title>Phytopthora megakarya and P. palmivora, two closely related causual agents of cacao black pod achieved similar genome size and gene model numbers by different mechanisms.</title>
        <authorList>
            <person name="Ali S."/>
            <person name="Shao J."/>
            <person name="Larry D.J."/>
            <person name="Kronmiller B."/>
            <person name="Shen D."/>
            <person name="Strem M.D."/>
            <person name="Melnick R.L."/>
            <person name="Guiltinan M.J."/>
            <person name="Tyler B.M."/>
            <person name="Meinhardt L.W."/>
            <person name="Bailey B.A."/>
        </authorList>
    </citation>
    <scope>NUCLEOTIDE SEQUENCE [LARGE SCALE GENOMIC DNA]</scope>
    <source>
        <strain evidence="3">zdho120</strain>
    </source>
</reference>
<dbReference type="Pfam" id="PF05699">
    <property type="entry name" value="Dimer_Tnp_hAT"/>
    <property type="match status" value="1"/>
</dbReference>
<gene>
    <name evidence="2" type="ORF">PHMEG_0003811</name>
</gene>
<accession>A0A225WX23</accession>
<organism evidence="2 3">
    <name type="scientific">Phytophthora megakarya</name>
    <dbReference type="NCBI Taxonomy" id="4795"/>
    <lineage>
        <taxon>Eukaryota</taxon>
        <taxon>Sar</taxon>
        <taxon>Stramenopiles</taxon>
        <taxon>Oomycota</taxon>
        <taxon>Peronosporomycetes</taxon>
        <taxon>Peronosporales</taxon>
        <taxon>Peronosporaceae</taxon>
        <taxon>Phytophthora</taxon>
    </lineage>
</organism>
<name>A0A225WX23_9STRA</name>
<protein>
    <recommendedName>
        <fullName evidence="1">HAT C-terminal dimerisation domain-containing protein</fullName>
    </recommendedName>
</protein>
<proteinExistence type="predicted"/>
<dbReference type="Proteomes" id="UP000198211">
    <property type="component" value="Unassembled WGS sequence"/>
</dbReference>
<dbReference type="EMBL" id="NBNE01000206">
    <property type="protein sequence ID" value="OWZ21619.1"/>
    <property type="molecule type" value="Genomic_DNA"/>
</dbReference>
<dbReference type="SUPFAM" id="SSF53098">
    <property type="entry name" value="Ribonuclease H-like"/>
    <property type="match status" value="1"/>
</dbReference>
<dbReference type="InterPro" id="IPR008906">
    <property type="entry name" value="HATC_C_dom"/>
</dbReference>
<feature type="domain" description="HAT C-terminal dimerisation" evidence="1">
    <location>
        <begin position="36"/>
        <end position="91"/>
    </location>
</feature>
<evidence type="ECO:0000259" key="1">
    <source>
        <dbReference type="Pfam" id="PF05699"/>
    </source>
</evidence>
<evidence type="ECO:0000313" key="3">
    <source>
        <dbReference type="Proteomes" id="UP000198211"/>
    </source>
</evidence>
<evidence type="ECO:0000313" key="2">
    <source>
        <dbReference type="EMBL" id="OWZ21619.1"/>
    </source>
</evidence>
<dbReference type="GO" id="GO:0046983">
    <property type="term" value="F:protein dimerization activity"/>
    <property type="evidence" value="ECO:0007669"/>
    <property type="project" value="InterPro"/>
</dbReference>
<dbReference type="InterPro" id="IPR012337">
    <property type="entry name" value="RNaseH-like_sf"/>
</dbReference>
<dbReference type="AlphaFoldDB" id="A0A225WX23"/>
<dbReference type="OrthoDB" id="113641at2759"/>
<comment type="caution">
    <text evidence="2">The sequence shown here is derived from an EMBL/GenBank/DDBJ whole genome shotgun (WGS) entry which is preliminary data.</text>
</comment>